<protein>
    <submittedName>
        <fullName evidence="1">Uncharacterized protein</fullName>
    </submittedName>
</protein>
<dbReference type="EMBL" id="UINC01022830">
    <property type="protein sequence ID" value="SVA93260.1"/>
    <property type="molecule type" value="Genomic_DNA"/>
</dbReference>
<accession>A0A381ZVI8</accession>
<name>A0A381ZVI8_9ZZZZ</name>
<sequence length="27" mass="3036">MILFNWKKIVQTSGGGSDDIFAILHLM</sequence>
<dbReference type="AlphaFoldDB" id="A0A381ZVI8"/>
<reference evidence="1" key="1">
    <citation type="submission" date="2018-05" db="EMBL/GenBank/DDBJ databases">
        <authorList>
            <person name="Lanie J.A."/>
            <person name="Ng W.-L."/>
            <person name="Kazmierczak K.M."/>
            <person name="Andrzejewski T.M."/>
            <person name="Davidsen T.M."/>
            <person name="Wayne K.J."/>
            <person name="Tettelin H."/>
            <person name="Glass J.I."/>
            <person name="Rusch D."/>
            <person name="Podicherti R."/>
            <person name="Tsui H.-C.T."/>
            <person name="Winkler M.E."/>
        </authorList>
    </citation>
    <scope>NUCLEOTIDE SEQUENCE</scope>
</reference>
<evidence type="ECO:0000313" key="1">
    <source>
        <dbReference type="EMBL" id="SVA93260.1"/>
    </source>
</evidence>
<feature type="non-terminal residue" evidence="1">
    <location>
        <position position="27"/>
    </location>
</feature>
<organism evidence="1">
    <name type="scientific">marine metagenome</name>
    <dbReference type="NCBI Taxonomy" id="408172"/>
    <lineage>
        <taxon>unclassified sequences</taxon>
        <taxon>metagenomes</taxon>
        <taxon>ecological metagenomes</taxon>
    </lineage>
</organism>
<proteinExistence type="predicted"/>
<gene>
    <name evidence="1" type="ORF">METZ01_LOCUS146114</name>
</gene>